<dbReference type="InterPro" id="IPR045371">
    <property type="entry name" value="ADAMTS_CR_3"/>
</dbReference>
<feature type="binding site" evidence="15">
    <location>
        <position position="195"/>
    </location>
    <ligand>
        <name>Ca(2+)</name>
        <dbReference type="ChEBI" id="CHEBI:29108"/>
        <label>1</label>
    </ligand>
</feature>
<keyword evidence="2" id="KW-0964">Secreted</keyword>
<keyword evidence="5" id="KW-0165">Cleavage on pair of basic residues</keyword>
<dbReference type="SMART" id="SM00209">
    <property type="entry name" value="TSP1"/>
    <property type="match status" value="8"/>
</dbReference>
<evidence type="ECO:0000256" key="7">
    <source>
        <dbReference type="ARBA" id="ARBA00022729"/>
    </source>
</evidence>
<keyword evidence="13" id="KW-0325">Glycoprotein</keyword>
<evidence type="ECO:0000256" key="11">
    <source>
        <dbReference type="ARBA" id="ARBA00023049"/>
    </source>
</evidence>
<dbReference type="GO" id="GO:0030198">
    <property type="term" value="P:extracellular matrix organization"/>
    <property type="evidence" value="ECO:0007669"/>
    <property type="project" value="InterPro"/>
</dbReference>
<sequence>MVQYHGRDNIENYIFSIINMVSGLYHDASIGNPINIVLVRLIILEEDQEGLKIVHHADKTLASFCKWQKSLNSRQEESNATRHDIAVLVTRKDLCVGMNRPCETLGLSHVSGMCQPHRSCNINEDTGLPLAFTVAHEMGHSFGIQHDGQGNDCEPVGKRPFIMSPQLLYDTSPLTWSRCSKEYITRFLDRGWGFCLDDGPAKPHDLSVPSLPPGSLYDVNQQCRLQYGPDSRFCDGVDDVCRTLWCTVGSTCHSKMDAAVEGTKCGEDKWCFHGECVTVAQRSGSVNGDWGAWSSWSHCTRTCGVGVQSALRKCNNPTPRFGGRYCVGERKRYRTCNVQPCSADGLSFRQMQCSEFDTVPYRSGLHKWAPLFGTANSCELHCRPMVGYFSEKMLDAVIDGTPCYEGNASRDVCIDGICKNVGCDYEIDSNAMEDRCGVCQGNGSSCETVKMTYEETEGLGYVDVGLIPEGARDIRVEEVAEASNFLALRSEDPARYFLNGDWVIQWNGDYKAAGTTFTYARSGNLENLTAPGPTMEPVWIQLLFQEKNPGIRYEYTIRKDTDSDNDIAPPELFWHYMPWSKCTVTCGAGVQRQTVSCLERTAGIVEEKFCNSTTRPDDRQRACNEQDCPSRWWAGDWQKCSATCGRNGTAHRTVLCLRSIGPDAQKALPNSECQHLPKPKLQSSCNQHVPCPSRWVVGNWTECSVTCGGGGGKRTRSVECGDDAGATCDRDTRPSSERACSTSAACSIGGNEANSGGPLKKQNSSFLGKQFDGLANRGLEGGQLPITQGTVPSFVAPQVFPSNNVSSGNGDYYVQPTTESIENSVPNSQATHPTVGSLYDDYNFIGFQEDLLYDADTNDPIINGSKLPLVYDDELLRSSNQPLGGETTTTSATFAHSPAHVGQKWPSSESNELNPTGNPSTVTGGSVVNVEKLPNNASSSKSQNKQSRNKSGHKKTKTPLGASVAPSATTATSTSLDTSLPPNGSRFSHPTSSSFPTQPHIEITVSGAKNMVHPAQDRDLRWVVGNWSECSVTCGLGSMWRRVECSAGKPSLCTATKRPAPTRRCHVQPCATWIVGEWTKCLEGCGGERRTRKVLCVDKQDGRTLRPSHCQSLLSQPPDSMSCNTPPCLAWDAGQWGPCSRACGGGTQRRPVLCPKPGRCYKKMKPDSSRACNLQACAEWLSGPWGECSAACGGGVQRRLVKCVNATTRRAEDNTTLCEHVPRPDNAQKCNIHECETHDPKHTCEKDRMSFTFCRRLKLLGRCQVATVRLQCCLMCHRDVQRSRPRGNEHVSK</sequence>
<keyword evidence="11 22" id="KW-0482">Metalloprotease</keyword>
<dbReference type="GO" id="GO:0031012">
    <property type="term" value="C:extracellular matrix"/>
    <property type="evidence" value="ECO:0007669"/>
    <property type="project" value="TreeGrafter"/>
</dbReference>
<feature type="compositionally biased region" description="Polar residues" evidence="18">
    <location>
        <begin position="985"/>
        <end position="997"/>
    </location>
</feature>
<organism evidence="21 22">
    <name type="scientific">Petromyzon marinus</name>
    <name type="common">Sea lamprey</name>
    <dbReference type="NCBI Taxonomy" id="7757"/>
    <lineage>
        <taxon>Eukaryota</taxon>
        <taxon>Metazoa</taxon>
        <taxon>Chordata</taxon>
        <taxon>Craniata</taxon>
        <taxon>Vertebrata</taxon>
        <taxon>Cyclostomata</taxon>
        <taxon>Hyperoartia</taxon>
        <taxon>Petromyzontiformes</taxon>
        <taxon>Petromyzontidae</taxon>
        <taxon>Petromyzon</taxon>
    </lineage>
</organism>
<evidence type="ECO:0000256" key="18">
    <source>
        <dbReference type="SAM" id="MobiDB-lite"/>
    </source>
</evidence>
<evidence type="ECO:0000256" key="5">
    <source>
        <dbReference type="ARBA" id="ARBA00022685"/>
    </source>
</evidence>
<feature type="compositionally biased region" description="Polar residues" evidence="18">
    <location>
        <begin position="905"/>
        <end position="926"/>
    </location>
</feature>
<feature type="binding site" evidence="15 17">
    <location>
        <position position="140"/>
    </location>
    <ligand>
        <name>Zn(2+)</name>
        <dbReference type="ChEBI" id="CHEBI:29105"/>
        <note>catalytic</note>
    </ligand>
</feature>
<feature type="disulfide bond" evidence="16">
    <location>
        <begin position="153"/>
        <end position="179"/>
    </location>
</feature>
<feature type="disulfide bond" evidence="16">
    <location>
        <begin position="241"/>
        <end position="271"/>
    </location>
</feature>
<feature type="binding site" evidence="15">
    <location>
        <position position="198"/>
    </location>
    <ligand>
        <name>Ca(2+)</name>
        <dbReference type="ChEBI" id="CHEBI:29108"/>
        <label>1</label>
    </ligand>
</feature>
<keyword evidence="6 15" id="KW-0479">Metal-binding</keyword>
<feature type="binding site" evidence="15">
    <location>
        <position position="84"/>
    </location>
    <ligand>
        <name>Ca(2+)</name>
        <dbReference type="ChEBI" id="CHEBI:29108"/>
        <label>1</label>
    </ligand>
</feature>
<feature type="binding site" evidence="15 17">
    <location>
        <position position="146"/>
    </location>
    <ligand>
        <name>Zn(2+)</name>
        <dbReference type="ChEBI" id="CHEBI:29105"/>
        <note>catalytic</note>
    </ligand>
</feature>
<accession>A0AAJ7WUM4</accession>
<keyword evidence="9" id="KW-0378">Hydrolase</keyword>
<dbReference type="InterPro" id="IPR000884">
    <property type="entry name" value="TSP1_rpt"/>
</dbReference>
<dbReference type="Pfam" id="PF05986">
    <property type="entry name" value="ADAMTS_spacer1"/>
    <property type="match status" value="1"/>
</dbReference>
<dbReference type="Pfam" id="PF00090">
    <property type="entry name" value="TSP_1"/>
    <property type="match status" value="1"/>
</dbReference>
<dbReference type="PROSITE" id="PS50900">
    <property type="entry name" value="PLAC"/>
    <property type="match status" value="1"/>
</dbReference>
<feature type="disulfide bond" evidence="16">
    <location>
        <begin position="234"/>
        <end position="252"/>
    </location>
</feature>
<dbReference type="Pfam" id="PF19030">
    <property type="entry name" value="TSP1_ADAMTS"/>
    <property type="match status" value="7"/>
</dbReference>
<keyword evidence="10 15" id="KW-0862">Zinc</keyword>
<evidence type="ECO:0000256" key="1">
    <source>
        <dbReference type="ARBA" id="ARBA00004498"/>
    </source>
</evidence>
<dbReference type="PROSITE" id="PS50215">
    <property type="entry name" value="ADAM_MEPRO"/>
    <property type="match status" value="1"/>
</dbReference>
<dbReference type="SUPFAM" id="SSF82895">
    <property type="entry name" value="TSP-1 type 1 repeat"/>
    <property type="match status" value="8"/>
</dbReference>
<dbReference type="GO" id="GO:0046872">
    <property type="term" value="F:metal ion binding"/>
    <property type="evidence" value="ECO:0007669"/>
    <property type="project" value="UniProtKB-KW"/>
</dbReference>
<dbReference type="Pfam" id="PF17771">
    <property type="entry name" value="ADAMTS_CR_2"/>
    <property type="match status" value="1"/>
</dbReference>
<evidence type="ECO:0000313" key="22">
    <source>
        <dbReference type="RefSeq" id="XP_032809303.1"/>
    </source>
</evidence>
<comment type="subcellular location">
    <subcellularLocation>
        <location evidence="1">Secreted</location>
        <location evidence="1">Extracellular space</location>
        <location evidence="1">Extracellular matrix</location>
    </subcellularLocation>
</comment>
<reference evidence="22" key="1">
    <citation type="submission" date="2025-08" db="UniProtKB">
        <authorList>
            <consortium name="RefSeq"/>
        </authorList>
    </citation>
    <scope>IDENTIFICATION</scope>
    <source>
        <tissue evidence="22">Sperm</tissue>
    </source>
</reference>
<evidence type="ECO:0000259" key="19">
    <source>
        <dbReference type="PROSITE" id="PS50215"/>
    </source>
</evidence>
<feature type="binding site" evidence="15 17">
    <location>
        <position position="136"/>
    </location>
    <ligand>
        <name>Zn(2+)</name>
        <dbReference type="ChEBI" id="CHEBI:29105"/>
        <note>catalytic</note>
    </ligand>
</feature>
<evidence type="ECO:0000256" key="16">
    <source>
        <dbReference type="PIRSR" id="PIRSR613273-3"/>
    </source>
</evidence>
<evidence type="ECO:0000313" key="21">
    <source>
        <dbReference type="Proteomes" id="UP001318040"/>
    </source>
</evidence>
<keyword evidence="15" id="KW-0106">Calcium</keyword>
<dbReference type="PROSITE" id="PS50092">
    <property type="entry name" value="TSP1"/>
    <property type="match status" value="7"/>
</dbReference>
<feature type="disulfide bond" evidence="16">
    <location>
        <begin position="114"/>
        <end position="195"/>
    </location>
</feature>
<dbReference type="FunFam" id="2.20.100.10:FF:000006">
    <property type="entry name" value="A disintegrin and metalloproteinase with thrombospondin motifs 1"/>
    <property type="match status" value="1"/>
</dbReference>
<evidence type="ECO:0000256" key="10">
    <source>
        <dbReference type="ARBA" id="ARBA00022833"/>
    </source>
</evidence>
<dbReference type="GO" id="GO:0006508">
    <property type="term" value="P:proteolysis"/>
    <property type="evidence" value="ECO:0007669"/>
    <property type="project" value="UniProtKB-KW"/>
</dbReference>
<keyword evidence="4" id="KW-0645">Protease</keyword>
<evidence type="ECO:0000256" key="13">
    <source>
        <dbReference type="ARBA" id="ARBA00023180"/>
    </source>
</evidence>
<dbReference type="InterPro" id="IPR001590">
    <property type="entry name" value="Peptidase_M12B"/>
</dbReference>
<feature type="disulfide bond" evidence="16">
    <location>
        <begin position="223"/>
        <end position="246"/>
    </location>
</feature>
<proteinExistence type="predicted"/>
<gene>
    <name evidence="22" type="primary">ADAMTS12</name>
</gene>
<feature type="compositionally biased region" description="Low complexity" evidence="18">
    <location>
        <begin position="935"/>
        <end position="946"/>
    </location>
</feature>
<dbReference type="InterPro" id="IPR036383">
    <property type="entry name" value="TSP1_rpt_sf"/>
</dbReference>
<feature type="binding site" evidence="15">
    <location>
        <position position="198"/>
    </location>
    <ligand>
        <name>Ca(2+)</name>
        <dbReference type="ChEBI" id="CHEBI:29108"/>
        <label>2</label>
    </ligand>
</feature>
<evidence type="ECO:0000256" key="9">
    <source>
        <dbReference type="ARBA" id="ARBA00022801"/>
    </source>
</evidence>
<dbReference type="InterPro" id="IPR010294">
    <property type="entry name" value="ADAMTS_spacer1"/>
</dbReference>
<feature type="domain" description="Peptidase M12B" evidence="19">
    <location>
        <begin position="1"/>
        <end position="200"/>
    </location>
</feature>
<dbReference type="FunFam" id="3.40.390.10:FF:000001">
    <property type="entry name" value="A disintegrin and metalloproteinase with thrombospondin motifs 1"/>
    <property type="match status" value="1"/>
</dbReference>
<evidence type="ECO:0000256" key="6">
    <source>
        <dbReference type="ARBA" id="ARBA00022723"/>
    </source>
</evidence>
<keyword evidence="3" id="KW-0272">Extracellular matrix</keyword>
<feature type="disulfide bond" evidence="16">
    <location>
        <begin position="265"/>
        <end position="276"/>
    </location>
</feature>
<dbReference type="InterPro" id="IPR010909">
    <property type="entry name" value="PLAC"/>
</dbReference>
<evidence type="ECO:0000256" key="15">
    <source>
        <dbReference type="PIRSR" id="PIRSR613273-2"/>
    </source>
</evidence>
<keyword evidence="21" id="KW-1185">Reference proteome</keyword>
<dbReference type="SUPFAM" id="SSF55486">
    <property type="entry name" value="Metalloproteases ('zincins'), catalytic domain"/>
    <property type="match status" value="1"/>
</dbReference>
<dbReference type="FunFam" id="2.60.120.830:FF:000001">
    <property type="entry name" value="A disintegrin and metalloproteinase with thrombospondin motifs 1"/>
    <property type="match status" value="1"/>
</dbReference>
<dbReference type="PANTHER" id="PTHR13723">
    <property type="entry name" value="ADAMTS A DISINTEGRIN AND METALLOPROTEASE WITH THROMBOSPONDIN MOTIFS PROTEASE"/>
    <property type="match status" value="1"/>
</dbReference>
<keyword evidence="8" id="KW-0677">Repeat</keyword>
<dbReference type="FunFam" id="2.20.100.10:FF:000005">
    <property type="entry name" value="ADAM metallopeptidase with thrombospondin type 1 motif 9"/>
    <property type="match status" value="3"/>
</dbReference>
<dbReference type="CDD" id="cd04273">
    <property type="entry name" value="ZnMc_ADAMTS_like"/>
    <property type="match status" value="1"/>
</dbReference>
<feature type="compositionally biased region" description="Polar residues" evidence="18">
    <location>
        <begin position="878"/>
        <end position="894"/>
    </location>
</feature>
<feature type="active site" evidence="14 17">
    <location>
        <position position="137"/>
    </location>
</feature>
<comment type="caution">
    <text evidence="17">Lacks conserved residue(s) required for the propagation of feature annotation.</text>
</comment>
<feature type="disulfide bond" evidence="16">
    <location>
        <begin position="314"/>
        <end position="326"/>
    </location>
</feature>
<dbReference type="RefSeq" id="XP_032809303.1">
    <property type="nucleotide sequence ID" value="XM_032953412.1"/>
</dbReference>
<evidence type="ECO:0000256" key="3">
    <source>
        <dbReference type="ARBA" id="ARBA00022530"/>
    </source>
</evidence>
<dbReference type="Gene3D" id="2.20.100.10">
    <property type="entry name" value="Thrombospondin type-1 (TSP1) repeat"/>
    <property type="match status" value="8"/>
</dbReference>
<feature type="domain" description="PLAC" evidence="20">
    <location>
        <begin position="1240"/>
        <end position="1280"/>
    </location>
</feature>
<feature type="compositionally biased region" description="Low complexity" evidence="18">
    <location>
        <begin position="962"/>
        <end position="982"/>
    </location>
</feature>
<feature type="disulfide bond" evidence="16">
    <location>
        <begin position="299"/>
        <end position="336"/>
    </location>
</feature>
<name>A0AAJ7WUM4_PETMA</name>
<dbReference type="Pfam" id="PF01421">
    <property type="entry name" value="Reprolysin"/>
    <property type="match status" value="1"/>
</dbReference>
<dbReference type="Gene3D" id="3.40.1620.60">
    <property type="match status" value="1"/>
</dbReference>
<keyword evidence="7" id="KW-0732">Signal</keyword>
<dbReference type="Proteomes" id="UP001318040">
    <property type="component" value="Chromosome 13"/>
</dbReference>
<evidence type="ECO:0000256" key="4">
    <source>
        <dbReference type="ARBA" id="ARBA00022670"/>
    </source>
</evidence>
<dbReference type="InterPro" id="IPR013273">
    <property type="entry name" value="ADAMTS/ADAMTS-like"/>
</dbReference>
<evidence type="ECO:0000256" key="14">
    <source>
        <dbReference type="PIRSR" id="PIRSR613273-1"/>
    </source>
</evidence>
<dbReference type="Gene3D" id="2.60.120.830">
    <property type="match status" value="1"/>
</dbReference>
<protein>
    <submittedName>
        <fullName evidence="22">A disintegrin and metalloproteinase with thrombospondin motifs 12 isoform X2</fullName>
    </submittedName>
</protein>
<dbReference type="InterPro" id="IPR041645">
    <property type="entry name" value="ADAMTS_CR_2"/>
</dbReference>
<feature type="disulfide bond" evidence="16">
    <location>
        <begin position="303"/>
        <end position="341"/>
    </location>
</feature>
<evidence type="ECO:0000256" key="8">
    <source>
        <dbReference type="ARBA" id="ARBA00022737"/>
    </source>
</evidence>
<feature type="region of interest" description="Disordered" evidence="18">
    <location>
        <begin position="878"/>
        <end position="998"/>
    </location>
</feature>
<dbReference type="Pfam" id="PF19236">
    <property type="entry name" value="ADAMTS_CR_3"/>
    <property type="match status" value="1"/>
</dbReference>
<dbReference type="Gene3D" id="3.40.390.10">
    <property type="entry name" value="Collagenase (Catalytic Domain)"/>
    <property type="match status" value="1"/>
</dbReference>
<comment type="cofactor">
    <cofactor evidence="15">
        <name>Zn(2+)</name>
        <dbReference type="ChEBI" id="CHEBI:29105"/>
    </cofactor>
    <text evidence="15">Binds 1 zinc ion per subunit.</text>
</comment>
<dbReference type="GO" id="GO:0004222">
    <property type="term" value="F:metalloendopeptidase activity"/>
    <property type="evidence" value="ECO:0007669"/>
    <property type="project" value="InterPro"/>
</dbReference>
<feature type="disulfide bond" evidence="16">
    <location>
        <begin position="65"/>
        <end position="120"/>
    </location>
</feature>
<evidence type="ECO:0000256" key="12">
    <source>
        <dbReference type="ARBA" id="ARBA00023157"/>
    </source>
</evidence>
<evidence type="ECO:0000256" key="2">
    <source>
        <dbReference type="ARBA" id="ARBA00022525"/>
    </source>
</evidence>
<keyword evidence="12 16" id="KW-1015">Disulfide bond</keyword>
<dbReference type="InterPro" id="IPR024079">
    <property type="entry name" value="MetalloPept_cat_dom_sf"/>
</dbReference>
<feature type="compositionally biased region" description="Basic residues" evidence="18">
    <location>
        <begin position="947"/>
        <end position="957"/>
    </location>
</feature>
<dbReference type="InterPro" id="IPR050439">
    <property type="entry name" value="ADAMTS_ADAMTS-like"/>
</dbReference>
<evidence type="ECO:0000259" key="20">
    <source>
        <dbReference type="PROSITE" id="PS50900"/>
    </source>
</evidence>
<dbReference type="PANTHER" id="PTHR13723:SF200">
    <property type="entry name" value="ADAM METALLOPEPTIDASE WITH THROMBOSPONDIN TYPE 1 MOTIF B, ISOFORM B"/>
    <property type="match status" value="1"/>
</dbReference>
<dbReference type="PRINTS" id="PR01857">
    <property type="entry name" value="ADAMTSFAMILY"/>
</dbReference>
<feature type="disulfide bond" evidence="16">
    <location>
        <begin position="95"/>
        <end position="102"/>
    </location>
</feature>
<evidence type="ECO:0000256" key="17">
    <source>
        <dbReference type="PROSITE-ProRule" id="PRU00276"/>
    </source>
</evidence>